<dbReference type="FunFam" id="3.30.70.330:FF:000039">
    <property type="entry name" value="U1 small nuclear ribonucleoprotein A"/>
    <property type="match status" value="1"/>
</dbReference>
<organism evidence="13 15">
    <name type="scientific">Schizosaccharomyces japonicus (strain yFS275 / FY16936)</name>
    <name type="common">Fission yeast</name>
    <dbReference type="NCBI Taxonomy" id="402676"/>
    <lineage>
        <taxon>Eukaryota</taxon>
        <taxon>Fungi</taxon>
        <taxon>Dikarya</taxon>
        <taxon>Ascomycota</taxon>
        <taxon>Taphrinomycotina</taxon>
        <taxon>Schizosaccharomycetes</taxon>
        <taxon>Schizosaccharomycetales</taxon>
        <taxon>Schizosaccharomycetaceae</taxon>
        <taxon>Schizosaccharomyces</taxon>
    </lineage>
</organism>
<feature type="domain" description="RRM" evidence="12">
    <location>
        <begin position="24"/>
        <end position="103"/>
    </location>
</feature>
<keyword evidence="5" id="KW-0677">Repeat</keyword>
<protein>
    <submittedName>
        <fullName evidence="13">U1 snRNP-associated protein Usp102</fullName>
    </submittedName>
</protein>
<evidence type="ECO:0000256" key="3">
    <source>
        <dbReference type="ARBA" id="ARBA00022664"/>
    </source>
</evidence>
<dbReference type="AlphaFoldDB" id="B6K835"/>
<dbReference type="FunFam" id="3.30.70.330:FF:000029">
    <property type="entry name" value="U2 small nuclear ribonucleoprotein B"/>
    <property type="match status" value="1"/>
</dbReference>
<comment type="subcellular location">
    <subcellularLocation>
        <location evidence="1">Nucleus</location>
    </subcellularLocation>
</comment>
<dbReference type="GO" id="GO:0005685">
    <property type="term" value="C:U1 snRNP"/>
    <property type="evidence" value="ECO:0000318"/>
    <property type="project" value="GO_Central"/>
</dbReference>
<keyword evidence="4" id="KW-0747">Spliceosome</keyword>
<dbReference type="VEuPathDB" id="FungiDB:SJAG_04911"/>
<dbReference type="Proteomes" id="UP000001744">
    <property type="component" value="Unassembled WGS sequence"/>
</dbReference>
<dbReference type="InterPro" id="IPR000504">
    <property type="entry name" value="RRM_dom"/>
</dbReference>
<dbReference type="RefSeq" id="XP_002175982.1">
    <property type="nucleotide sequence ID" value="XM_002175946.2"/>
</dbReference>
<dbReference type="STRING" id="402676.B6K835"/>
<dbReference type="OrthoDB" id="266020at2759"/>
<sequence>MEIGTTNGQQATDNDVTNGQQLSETLYIRNLEERIKLEMLKRILEHLFGKYGKILHVYARKTLRMRGQAFVVFEDGRCAAQALQDLQGFPLYGKPMLIQFSNSKSDIVVQRDEGELVLQENKKKRHAERERMRQQGELRPMPQRSGHRKATNKKVNAGEKPMPHVVDDLLPPNKLLLLQNLPAEANAEVLTQIFGTYQGFTEVRMVPGRRGIAFVEFENENDAAIARDSTTGMLLGETSIKVSFARKAS</sequence>
<feature type="domain" description="RRM" evidence="12">
    <location>
        <begin position="174"/>
        <end position="247"/>
    </location>
</feature>
<comment type="similarity">
    <text evidence="2">Belongs to the RRM U1 A/B'' family.</text>
</comment>
<dbReference type="InterPro" id="IPR012677">
    <property type="entry name" value="Nucleotide-bd_a/b_plait_sf"/>
</dbReference>
<evidence type="ECO:0000256" key="9">
    <source>
        <dbReference type="ARBA" id="ARBA00023274"/>
    </source>
</evidence>
<accession>B6K835</accession>
<dbReference type="Gene3D" id="3.30.70.330">
    <property type="match status" value="2"/>
</dbReference>
<evidence type="ECO:0000256" key="2">
    <source>
        <dbReference type="ARBA" id="ARBA00007243"/>
    </source>
</evidence>
<dbReference type="EMBL" id="KE651167">
    <property type="protein sequence ID" value="EEB09689.1"/>
    <property type="molecule type" value="Genomic_DNA"/>
</dbReference>
<dbReference type="GO" id="GO:0005681">
    <property type="term" value="C:spliceosomal complex"/>
    <property type="evidence" value="ECO:0007669"/>
    <property type="project" value="UniProtKB-KW"/>
</dbReference>
<dbReference type="PANTHER" id="PTHR10501">
    <property type="entry name" value="U1 SMALL NUCLEAR RIBONUCLEOPROTEIN A/U2 SMALL NUCLEAR RIBONUCLEOPROTEIN B"/>
    <property type="match status" value="1"/>
</dbReference>
<feature type="compositionally biased region" description="Basic and acidic residues" evidence="11">
    <location>
        <begin position="127"/>
        <end position="136"/>
    </location>
</feature>
<gene>
    <name evidence="14" type="primary">usp102</name>
    <name evidence="13" type="ORF">SJAG_04911</name>
</gene>
<dbReference type="SMART" id="SM00360">
    <property type="entry name" value="RRM"/>
    <property type="match status" value="2"/>
</dbReference>
<dbReference type="OMA" id="VRMIPTK"/>
<evidence type="ECO:0000313" key="14">
    <source>
        <dbReference type="JaponicusDB" id="SJAG_04911"/>
    </source>
</evidence>
<evidence type="ECO:0000256" key="4">
    <source>
        <dbReference type="ARBA" id="ARBA00022728"/>
    </source>
</evidence>
<keyword evidence="15" id="KW-1185">Reference proteome</keyword>
<proteinExistence type="inferred from homology"/>
<keyword evidence="3" id="KW-0507">mRNA processing</keyword>
<evidence type="ECO:0000256" key="7">
    <source>
        <dbReference type="ARBA" id="ARBA00023187"/>
    </source>
</evidence>
<evidence type="ECO:0000256" key="5">
    <source>
        <dbReference type="ARBA" id="ARBA00022737"/>
    </source>
</evidence>
<evidence type="ECO:0000256" key="1">
    <source>
        <dbReference type="ARBA" id="ARBA00004123"/>
    </source>
</evidence>
<dbReference type="Pfam" id="PF00076">
    <property type="entry name" value="RRM_1"/>
    <property type="match status" value="2"/>
</dbReference>
<evidence type="ECO:0000313" key="15">
    <source>
        <dbReference type="Proteomes" id="UP000001744"/>
    </source>
</evidence>
<evidence type="ECO:0000256" key="11">
    <source>
        <dbReference type="SAM" id="MobiDB-lite"/>
    </source>
</evidence>
<evidence type="ECO:0000256" key="6">
    <source>
        <dbReference type="ARBA" id="ARBA00022884"/>
    </source>
</evidence>
<keyword evidence="8" id="KW-0539">Nucleus</keyword>
<dbReference type="GO" id="GO:0000398">
    <property type="term" value="P:mRNA splicing, via spliceosome"/>
    <property type="evidence" value="ECO:0000318"/>
    <property type="project" value="GO_Central"/>
</dbReference>
<dbReference type="SUPFAM" id="SSF54928">
    <property type="entry name" value="RNA-binding domain, RBD"/>
    <property type="match status" value="1"/>
</dbReference>
<dbReference type="InterPro" id="IPR035979">
    <property type="entry name" value="RBD_domain_sf"/>
</dbReference>
<dbReference type="CDD" id="cd12247">
    <property type="entry name" value="RRM2_U1A_like"/>
    <property type="match status" value="1"/>
</dbReference>
<keyword evidence="6 10" id="KW-0694">RNA-binding</keyword>
<dbReference type="GeneID" id="7050343"/>
<dbReference type="GO" id="GO:0030619">
    <property type="term" value="F:U1 snRNA binding"/>
    <property type="evidence" value="ECO:0000318"/>
    <property type="project" value="GO_Central"/>
</dbReference>
<reference evidence="13 15" key="1">
    <citation type="journal article" date="2011" name="Science">
        <title>Comparative functional genomics of the fission yeasts.</title>
        <authorList>
            <person name="Rhind N."/>
            <person name="Chen Z."/>
            <person name="Yassour M."/>
            <person name="Thompson D.A."/>
            <person name="Haas B.J."/>
            <person name="Habib N."/>
            <person name="Wapinski I."/>
            <person name="Roy S."/>
            <person name="Lin M.F."/>
            <person name="Heiman D.I."/>
            <person name="Young S.K."/>
            <person name="Furuya K."/>
            <person name="Guo Y."/>
            <person name="Pidoux A."/>
            <person name="Chen H.M."/>
            <person name="Robbertse B."/>
            <person name="Goldberg J.M."/>
            <person name="Aoki K."/>
            <person name="Bayne E.H."/>
            <person name="Berlin A.M."/>
            <person name="Desjardins C.A."/>
            <person name="Dobbs E."/>
            <person name="Dukaj L."/>
            <person name="Fan L."/>
            <person name="FitzGerald M.G."/>
            <person name="French C."/>
            <person name="Gujja S."/>
            <person name="Hansen K."/>
            <person name="Keifenheim D."/>
            <person name="Levin J.Z."/>
            <person name="Mosher R.A."/>
            <person name="Mueller C.A."/>
            <person name="Pfiffner J."/>
            <person name="Priest M."/>
            <person name="Russ C."/>
            <person name="Smialowska A."/>
            <person name="Swoboda P."/>
            <person name="Sykes S.M."/>
            <person name="Vaughn M."/>
            <person name="Vengrova S."/>
            <person name="Yoder R."/>
            <person name="Zeng Q."/>
            <person name="Allshire R."/>
            <person name="Baulcombe D."/>
            <person name="Birren B.W."/>
            <person name="Brown W."/>
            <person name="Ekwall K."/>
            <person name="Kellis M."/>
            <person name="Leatherwood J."/>
            <person name="Levin H."/>
            <person name="Margalit H."/>
            <person name="Martienssen R."/>
            <person name="Nieduszynski C.A."/>
            <person name="Spatafora J.W."/>
            <person name="Friedman N."/>
            <person name="Dalgaard J.Z."/>
            <person name="Baumann P."/>
            <person name="Niki H."/>
            <person name="Regev A."/>
            <person name="Nusbaum C."/>
        </authorList>
    </citation>
    <scope>NUCLEOTIDE SEQUENCE [LARGE SCALE GENOMIC DNA]</scope>
    <source>
        <strain evidence="15">yFS275 / FY16936</strain>
    </source>
</reference>
<name>B6K835_SCHJY</name>
<evidence type="ECO:0000256" key="8">
    <source>
        <dbReference type="ARBA" id="ARBA00023242"/>
    </source>
</evidence>
<dbReference type="CDD" id="cd12246">
    <property type="entry name" value="RRM1_U1A_like"/>
    <property type="match status" value="1"/>
</dbReference>
<keyword evidence="9" id="KW-0687">Ribonucleoprotein</keyword>
<keyword evidence="7" id="KW-0508">mRNA splicing</keyword>
<evidence type="ECO:0000313" key="13">
    <source>
        <dbReference type="EMBL" id="EEB09689.1"/>
    </source>
</evidence>
<evidence type="ECO:0000256" key="10">
    <source>
        <dbReference type="PROSITE-ProRule" id="PRU00176"/>
    </source>
</evidence>
<dbReference type="eggNOG" id="KOG4206">
    <property type="taxonomic scope" value="Eukaryota"/>
</dbReference>
<feature type="region of interest" description="Disordered" evidence="11">
    <location>
        <begin position="120"/>
        <end position="165"/>
    </location>
</feature>
<dbReference type="JaponicusDB" id="SJAG_04911">
    <property type="gene designation" value="usp102"/>
</dbReference>
<dbReference type="PROSITE" id="PS50102">
    <property type="entry name" value="RRM"/>
    <property type="match status" value="2"/>
</dbReference>
<evidence type="ECO:0000259" key="12">
    <source>
        <dbReference type="PROSITE" id="PS50102"/>
    </source>
</evidence>
<dbReference type="HOGENOM" id="CLU_041869_0_1_1"/>